<feature type="signal peptide" evidence="10">
    <location>
        <begin position="1"/>
        <end position="28"/>
    </location>
</feature>
<evidence type="ECO:0000256" key="7">
    <source>
        <dbReference type="ARBA" id="ARBA00023237"/>
    </source>
</evidence>
<evidence type="ECO:0000256" key="8">
    <source>
        <dbReference type="PROSITE-ProRule" id="PRU01360"/>
    </source>
</evidence>
<dbReference type="SUPFAM" id="SSF56935">
    <property type="entry name" value="Porins"/>
    <property type="match status" value="1"/>
</dbReference>
<evidence type="ECO:0000256" key="5">
    <source>
        <dbReference type="ARBA" id="ARBA00023077"/>
    </source>
</evidence>
<dbReference type="Pfam" id="PF07715">
    <property type="entry name" value="Plug"/>
    <property type="match status" value="1"/>
</dbReference>
<evidence type="ECO:0000256" key="4">
    <source>
        <dbReference type="ARBA" id="ARBA00022692"/>
    </source>
</evidence>
<dbReference type="InterPro" id="IPR012910">
    <property type="entry name" value="Plug_dom"/>
</dbReference>
<evidence type="ECO:0000256" key="10">
    <source>
        <dbReference type="SAM" id="SignalP"/>
    </source>
</evidence>
<dbReference type="InterPro" id="IPR039426">
    <property type="entry name" value="TonB-dep_rcpt-like"/>
</dbReference>
<dbReference type="GO" id="GO:0009279">
    <property type="term" value="C:cell outer membrane"/>
    <property type="evidence" value="ECO:0007669"/>
    <property type="project" value="UniProtKB-SubCell"/>
</dbReference>
<dbReference type="InterPro" id="IPR036942">
    <property type="entry name" value="Beta-barrel_TonB_sf"/>
</dbReference>
<dbReference type="RefSeq" id="WP_182206902.1">
    <property type="nucleotide sequence ID" value="NZ_JACGLT010000022.1"/>
</dbReference>
<name>A0A7W2R578_9FLAO</name>
<dbReference type="Gene3D" id="2.60.40.1120">
    <property type="entry name" value="Carboxypeptidase-like, regulatory domain"/>
    <property type="match status" value="1"/>
</dbReference>
<evidence type="ECO:0000256" key="2">
    <source>
        <dbReference type="ARBA" id="ARBA00022448"/>
    </source>
</evidence>
<keyword evidence="4 8" id="KW-0812">Transmembrane</keyword>
<keyword evidence="10" id="KW-0732">Signal</keyword>
<keyword evidence="3 8" id="KW-1134">Transmembrane beta strand</keyword>
<proteinExistence type="inferred from homology"/>
<evidence type="ECO:0000256" key="6">
    <source>
        <dbReference type="ARBA" id="ARBA00023136"/>
    </source>
</evidence>
<gene>
    <name evidence="13" type="ORF">H3Z82_18070</name>
</gene>
<protein>
    <submittedName>
        <fullName evidence="13">SusC/RagA family TonB-linked outer membrane protein</fullName>
    </submittedName>
</protein>
<dbReference type="Gene3D" id="2.170.130.10">
    <property type="entry name" value="TonB-dependent receptor, plug domain"/>
    <property type="match status" value="1"/>
</dbReference>
<evidence type="ECO:0000256" key="3">
    <source>
        <dbReference type="ARBA" id="ARBA00022452"/>
    </source>
</evidence>
<dbReference type="EMBL" id="JACGLT010000022">
    <property type="protein sequence ID" value="MBA6154632.1"/>
    <property type="molecule type" value="Genomic_DNA"/>
</dbReference>
<evidence type="ECO:0000313" key="14">
    <source>
        <dbReference type="Proteomes" id="UP000541857"/>
    </source>
</evidence>
<dbReference type="InterPro" id="IPR008969">
    <property type="entry name" value="CarboxyPept-like_regulatory"/>
</dbReference>
<keyword evidence="14" id="KW-1185">Reference proteome</keyword>
<dbReference type="Proteomes" id="UP000541857">
    <property type="component" value="Unassembled WGS sequence"/>
</dbReference>
<feature type="domain" description="TonB-dependent receptor plug" evidence="12">
    <location>
        <begin position="128"/>
        <end position="234"/>
    </location>
</feature>
<dbReference type="Gene3D" id="2.40.170.20">
    <property type="entry name" value="TonB-dependent receptor, beta-barrel domain"/>
    <property type="match status" value="1"/>
</dbReference>
<dbReference type="AlphaFoldDB" id="A0A7W2R578"/>
<comment type="similarity">
    <text evidence="8 9">Belongs to the TonB-dependent receptor family.</text>
</comment>
<evidence type="ECO:0000259" key="11">
    <source>
        <dbReference type="Pfam" id="PF00593"/>
    </source>
</evidence>
<dbReference type="SUPFAM" id="SSF49464">
    <property type="entry name" value="Carboxypeptidase regulatory domain-like"/>
    <property type="match status" value="1"/>
</dbReference>
<dbReference type="PROSITE" id="PS52016">
    <property type="entry name" value="TONB_DEPENDENT_REC_3"/>
    <property type="match status" value="1"/>
</dbReference>
<feature type="domain" description="TonB-dependent receptor-like beta-barrel" evidence="11">
    <location>
        <begin position="431"/>
        <end position="972"/>
    </location>
</feature>
<evidence type="ECO:0000313" key="13">
    <source>
        <dbReference type="EMBL" id="MBA6154632.1"/>
    </source>
</evidence>
<accession>A0A7W2R578</accession>
<dbReference type="InterPro" id="IPR000531">
    <property type="entry name" value="Beta-barrel_TonB"/>
</dbReference>
<comment type="caution">
    <text evidence="13">The sequence shown here is derived from an EMBL/GenBank/DDBJ whole genome shotgun (WGS) entry which is preliminary data.</text>
</comment>
<dbReference type="Pfam" id="PF00593">
    <property type="entry name" value="TonB_dep_Rec_b-barrel"/>
    <property type="match status" value="1"/>
</dbReference>
<evidence type="ECO:0000256" key="1">
    <source>
        <dbReference type="ARBA" id="ARBA00004571"/>
    </source>
</evidence>
<comment type="subcellular location">
    <subcellularLocation>
        <location evidence="1 8">Cell outer membrane</location>
        <topology evidence="1 8">Multi-pass membrane protein</topology>
    </subcellularLocation>
</comment>
<dbReference type="NCBIfam" id="TIGR04057">
    <property type="entry name" value="SusC_RagA_signa"/>
    <property type="match status" value="1"/>
</dbReference>
<dbReference type="InterPro" id="IPR023996">
    <property type="entry name" value="TonB-dep_OMP_SusC/RagA"/>
</dbReference>
<evidence type="ECO:0000259" key="12">
    <source>
        <dbReference type="Pfam" id="PF07715"/>
    </source>
</evidence>
<feature type="chain" id="PRO_5031489055" evidence="10">
    <location>
        <begin position="29"/>
        <end position="1008"/>
    </location>
</feature>
<dbReference type="InterPro" id="IPR023997">
    <property type="entry name" value="TonB-dep_OMP_SusC/RagA_CS"/>
</dbReference>
<evidence type="ECO:0000256" key="9">
    <source>
        <dbReference type="RuleBase" id="RU003357"/>
    </source>
</evidence>
<sequence length="1008" mass="111689">MSQNEIKIMVKRSLLLLVFFFCSTSVFSQKSQEQTVGYELRGVVTDSNGMPLSGADIKIQDKPDVVNTDVDGLFTLEVSPSDVLVCSYKDYKTEKVLLTEKTKALTIVMQPLFEEDSGVDVAYGNYRKRTLPGALSYIDADVIEKNAVSIVEQALNGTLSGLHSVKSGGQKMGNSNYKFYIRGIATTGNASPLILVDGVDANINLLDPKEIESVTVLKDATELSMYGMRGANGVILVKTKRGDKLNSYMNVEIRTGFQQANFIADKLNAYQYATLYNEASVNDGGSPVFDTSNYLNNSDTFRYPNTNFPELFLNDNTQYMYQNLNFSTGGGNDVAQYYVLVGYMKQDGLFTAPLNYGDVNNSNDERYNFRTNIDIDLGKGYKLNLNIAAINDAKRSPWLGSDFNVNNSNSNLFNRIMTTPANAYPLVNRDGSLGGSSEYQNNMLGILQSGNRVETTRQLTAKTKFTKDLSSLLEGLSANMVYSFENYNSYYQGRYTGFAVYQLNQDDTYTMYGVDDTKVTNTGGQMGDYYKDVTIMGGLDYERTFENHQVRGSLTANQYTSRISGDNPDYKWLGTSGRFLYGFQNRYFLQVSGAYQGSNSFAHGQRYGFFPAVGASWVISEEAFLNASRTVNYLKLRGSYGLVGNHLDATRYLHRQAYIKNNGYGFGNPNGSVPGTYAGTLGNEGATWEKSLKTNVGFDLSMFTNALTLSADYFHENRKDILVPQANVVPDLIGVGLPLYNAGNITNKGIELQLNYTKNIGELLVNVGGNTTIANNKIIDLKEVPYSAQEDYRYRKGNSVDSYFGYVANGIYTNQAEIDADAVGSSFGSLAPGDIKYLDLNGDGIINDADKKAIGNTLPEVIYGLHLGLEFKGFDLYAAAEGTSKFISHIIPNQFSTYAYDNRFKSGENTSTFAYPRVSLESLHNQQTSTFWQENGNLFRLSTIELGYTLPTQTVRNLSISKLRLFLNVDNIFSTNNSIEGRDFEAVNAGYSDYPMLKTYLVGLSVNL</sequence>
<reference evidence="13 14" key="1">
    <citation type="submission" date="2020-07" db="EMBL/GenBank/DDBJ databases">
        <title>Bacterium isolated from marine sediment.</title>
        <authorList>
            <person name="Shang D."/>
        </authorList>
    </citation>
    <scope>NUCLEOTIDE SEQUENCE [LARGE SCALE GENOMIC DNA]</scope>
    <source>
        <strain evidence="13 14">F6074</strain>
    </source>
</reference>
<keyword evidence="5 9" id="KW-0798">TonB box</keyword>
<dbReference type="InterPro" id="IPR037066">
    <property type="entry name" value="Plug_dom_sf"/>
</dbReference>
<keyword evidence="2 8" id="KW-0813">Transport</keyword>
<dbReference type="NCBIfam" id="TIGR04056">
    <property type="entry name" value="OMP_RagA_SusC"/>
    <property type="match status" value="1"/>
</dbReference>
<keyword evidence="6 8" id="KW-0472">Membrane</keyword>
<organism evidence="13 14">
    <name type="scientific">Gelidibacter maritimus</name>
    <dbReference type="NCBI Taxonomy" id="2761487"/>
    <lineage>
        <taxon>Bacteria</taxon>
        <taxon>Pseudomonadati</taxon>
        <taxon>Bacteroidota</taxon>
        <taxon>Flavobacteriia</taxon>
        <taxon>Flavobacteriales</taxon>
        <taxon>Flavobacteriaceae</taxon>
        <taxon>Gelidibacter</taxon>
    </lineage>
</organism>
<keyword evidence="7 8" id="KW-0998">Cell outer membrane</keyword>